<evidence type="ECO:0000313" key="2">
    <source>
        <dbReference type="EMBL" id="QYI86609.1"/>
    </source>
</evidence>
<organism evidence="2 3">
    <name type="scientific">Enterococcus phage SSsP-1</name>
    <dbReference type="NCBI Taxonomy" id="2859527"/>
    <lineage>
        <taxon>Viruses</taxon>
        <taxon>Duplodnaviria</taxon>
        <taxon>Heunggongvirae</taxon>
        <taxon>Uroviricota</taxon>
        <taxon>Caudoviricetes</taxon>
        <taxon>Saphexavirus</taxon>
        <taxon>Saphexavirus SSsP1</taxon>
    </lineage>
</organism>
<dbReference type="InterPro" id="IPR006428">
    <property type="entry name" value="Portal_SPP1-type"/>
</dbReference>
<sequence length="511" mass="58096">MAIPNGQINAGDIITTNIRRKHFIRRNYDIRELITLAEMHSRSSSAYGVLYDYYKGNHIAIQSRTFDDTNKPNSKIVHNFPKLLVDTSTAYLAGEPITESGDEKTIKAMQPVFKENYVTDVNSEEVKLSGIFGHCFEIHWIDRKKKHRFKAVSPMNCLIAYSADLDEEPIAAIYYNTVISDITGHQIRTYEVYTEDLIYKFSTDDEREVYREIPEELEIKDYEVHPNLLQKFPVLEIIANEERLGDFEAQLSLIDAYNLAVSDSVNDIAYWNDAYLWLQGFDLSADSDSISNMKNDRVIVTDENGMVKFITKDVNDKHIENIKNRAKLDIFSLSQTPDLVSKDFTAASGQALKAATQPLENKSAVKESKFRKVLAKRYDLVCSYLEFMNKAKDLKPNEVSPVFVRNLPQSYAELADMAVKLRDMLPDETIINQFPWITDARQEVEKADAQRQKRADIALQNFKQTSAVQGASTAAANKLDKNPANTSTITTTDPVAAKEQEKAIQKKPKTD</sequence>
<protein>
    <submittedName>
        <fullName evidence="2">Portal protein</fullName>
    </submittedName>
</protein>
<feature type="compositionally biased region" description="Basic and acidic residues" evidence="1">
    <location>
        <begin position="496"/>
        <end position="511"/>
    </location>
</feature>
<dbReference type="Proteomes" id="UP000827296">
    <property type="component" value="Segment"/>
</dbReference>
<accession>A0AAE7WES3</accession>
<dbReference type="NCBIfam" id="TIGR01538">
    <property type="entry name" value="portal_SPP1"/>
    <property type="match status" value="1"/>
</dbReference>
<proteinExistence type="predicted"/>
<reference evidence="2 3" key="1">
    <citation type="journal article" date="2022" name="Viruses">
        <title>Two Novel Lytic Bacteriophages Infecting Enterococcus spp. Are Promising Candidates for Targeted Antibacterial Therapy.</title>
        <authorList>
            <person name="Tkachev P.V."/>
            <person name="Pchelin I.M."/>
            <person name="Azarov D.V."/>
            <person name="Gorshkov A.N."/>
            <person name="Shamova O.V."/>
            <person name="Dmitriev A.V."/>
            <person name="Goncharov A.E."/>
        </authorList>
    </citation>
    <scope>NUCLEOTIDE SEQUENCE [LARGE SCALE GENOMIC DNA]</scope>
</reference>
<feature type="region of interest" description="Disordered" evidence="1">
    <location>
        <begin position="472"/>
        <end position="511"/>
    </location>
</feature>
<dbReference type="EMBL" id="MZ333457">
    <property type="protein sequence ID" value="QYI86609.1"/>
    <property type="molecule type" value="Genomic_DNA"/>
</dbReference>
<evidence type="ECO:0000256" key="1">
    <source>
        <dbReference type="SAM" id="MobiDB-lite"/>
    </source>
</evidence>
<keyword evidence="3" id="KW-1185">Reference proteome</keyword>
<feature type="compositionally biased region" description="Polar residues" evidence="1">
    <location>
        <begin position="483"/>
        <end position="493"/>
    </location>
</feature>
<dbReference type="Pfam" id="PF05133">
    <property type="entry name" value="SPP1_portal"/>
    <property type="match status" value="1"/>
</dbReference>
<evidence type="ECO:0000313" key="3">
    <source>
        <dbReference type="Proteomes" id="UP000827296"/>
    </source>
</evidence>
<dbReference type="InterPro" id="IPR021145">
    <property type="entry name" value="Portal_protein_SPP1_Gp6-like"/>
</dbReference>
<name>A0AAE7WES3_9CAUD</name>